<dbReference type="SMART" id="SM00868">
    <property type="entry name" value="zf-AD"/>
    <property type="match status" value="1"/>
</dbReference>
<keyword evidence="1" id="KW-0479">Metal-binding</keyword>
<dbReference type="InterPro" id="IPR012934">
    <property type="entry name" value="Znf_AD"/>
</dbReference>
<keyword evidence="4" id="KW-0862">Zinc</keyword>
<dbReference type="PANTHER" id="PTHR24408">
    <property type="entry name" value="ZINC FINGER PROTEIN"/>
    <property type="match status" value="1"/>
</dbReference>
<evidence type="ECO:0000259" key="6">
    <source>
        <dbReference type="PROSITE" id="PS50157"/>
    </source>
</evidence>
<feature type="domain" description="C2H2-type" evidence="6">
    <location>
        <begin position="322"/>
        <end position="349"/>
    </location>
</feature>
<dbReference type="SUPFAM" id="SSF57667">
    <property type="entry name" value="beta-beta-alpha zinc fingers"/>
    <property type="match status" value="1"/>
</dbReference>
<reference evidence="8" key="2">
    <citation type="submission" date="2020-05" db="UniProtKB">
        <authorList>
            <consortium name="EnsemblMetazoa"/>
        </authorList>
    </citation>
    <scope>IDENTIFICATION</scope>
    <source>
        <strain evidence="8">JHB</strain>
    </source>
</reference>
<keyword evidence="2" id="KW-0677">Repeat</keyword>
<dbReference type="EMBL" id="DS231842">
    <property type="protein sequence ID" value="EDS35284.1"/>
    <property type="molecule type" value="Genomic_DNA"/>
</dbReference>
<evidence type="ECO:0000256" key="5">
    <source>
        <dbReference type="PROSITE-ProRule" id="PRU00042"/>
    </source>
</evidence>
<evidence type="ECO:0000256" key="1">
    <source>
        <dbReference type="ARBA" id="ARBA00022723"/>
    </source>
</evidence>
<evidence type="ECO:0000256" key="4">
    <source>
        <dbReference type="ARBA" id="ARBA00022833"/>
    </source>
</evidence>
<keyword evidence="3 5" id="KW-0863">Zinc-finger</keyword>
<evidence type="ECO:0000313" key="8">
    <source>
        <dbReference type="EnsemblMetazoa" id="CPIJ002283-PA"/>
    </source>
</evidence>
<dbReference type="Gene3D" id="3.30.160.60">
    <property type="entry name" value="Classic Zinc Finger"/>
    <property type="match status" value="2"/>
</dbReference>
<dbReference type="Proteomes" id="UP000002320">
    <property type="component" value="Unassembled WGS sequence"/>
</dbReference>
<dbReference type="OrthoDB" id="654211at2759"/>
<dbReference type="PROSITE" id="PS50157">
    <property type="entry name" value="ZINC_FINGER_C2H2_2"/>
    <property type="match status" value="3"/>
</dbReference>
<gene>
    <name evidence="8" type="primary">6033512</name>
    <name evidence="7" type="ORF">CpipJ_CPIJ002283</name>
</gene>
<dbReference type="KEGG" id="cqu:CpipJ_CPIJ002283"/>
<organism>
    <name type="scientific">Culex quinquefasciatus</name>
    <name type="common">Southern house mosquito</name>
    <name type="synonym">Culex pungens</name>
    <dbReference type="NCBI Taxonomy" id="7176"/>
    <lineage>
        <taxon>Eukaryota</taxon>
        <taxon>Metazoa</taxon>
        <taxon>Ecdysozoa</taxon>
        <taxon>Arthropoda</taxon>
        <taxon>Hexapoda</taxon>
        <taxon>Insecta</taxon>
        <taxon>Pterygota</taxon>
        <taxon>Neoptera</taxon>
        <taxon>Endopterygota</taxon>
        <taxon>Diptera</taxon>
        <taxon>Nematocera</taxon>
        <taxon>Culicoidea</taxon>
        <taxon>Culicidae</taxon>
        <taxon>Culicinae</taxon>
        <taxon>Culicini</taxon>
        <taxon>Culex</taxon>
        <taxon>Culex</taxon>
    </lineage>
</organism>
<dbReference type="VEuPathDB" id="VectorBase:CQUJHB011425"/>
<dbReference type="EnsemblMetazoa" id="CPIJ002283-RA">
    <property type="protein sequence ID" value="CPIJ002283-PA"/>
    <property type="gene ID" value="CPIJ002283"/>
</dbReference>
<dbReference type="GO" id="GO:0000981">
    <property type="term" value="F:DNA-binding transcription factor activity, RNA polymerase II-specific"/>
    <property type="evidence" value="ECO:0007669"/>
    <property type="project" value="TreeGrafter"/>
</dbReference>
<dbReference type="HOGENOM" id="CLU_518032_0_0_1"/>
<dbReference type="VEuPathDB" id="VectorBase:CPIJ002283"/>
<dbReference type="InParanoid" id="B0W5G4"/>
<name>B0W5G4_CULQU</name>
<dbReference type="InterPro" id="IPR036236">
    <property type="entry name" value="Znf_C2H2_sf"/>
</dbReference>
<feature type="domain" description="C2H2-type" evidence="6">
    <location>
        <begin position="236"/>
        <end position="259"/>
    </location>
</feature>
<reference evidence="7" key="1">
    <citation type="submission" date="2007-03" db="EMBL/GenBank/DDBJ databases">
        <title>Annotation of Culex pipiens quinquefasciatus.</title>
        <authorList>
            <consortium name="The Broad Institute Genome Sequencing Platform"/>
            <person name="Atkinson P.W."/>
            <person name="Hemingway J."/>
            <person name="Christensen B.M."/>
            <person name="Higgs S."/>
            <person name="Kodira C."/>
            <person name="Hannick L."/>
            <person name="Megy K."/>
            <person name="O'Leary S."/>
            <person name="Pearson M."/>
            <person name="Haas B.J."/>
            <person name="Mauceli E."/>
            <person name="Wortman J.R."/>
            <person name="Lee N.H."/>
            <person name="Guigo R."/>
            <person name="Stanke M."/>
            <person name="Alvarado L."/>
            <person name="Amedeo P."/>
            <person name="Antoine C.H."/>
            <person name="Arensburger P."/>
            <person name="Bidwell S.L."/>
            <person name="Crawford M."/>
            <person name="Camaro F."/>
            <person name="Devon K."/>
            <person name="Engels R."/>
            <person name="Hammond M."/>
            <person name="Howarth C."/>
            <person name="Koehrsen M."/>
            <person name="Lawson D."/>
            <person name="Montgomery P."/>
            <person name="Nene V."/>
            <person name="Nusbaum C."/>
            <person name="Puiu D."/>
            <person name="Romero-Severson J."/>
            <person name="Severson D.W."/>
            <person name="Shumway M."/>
            <person name="Sisk P."/>
            <person name="Stolte C."/>
            <person name="Zeng Q."/>
            <person name="Eisenstadt E."/>
            <person name="Fraser-Liggett C."/>
            <person name="Strausberg R."/>
            <person name="Galagan J."/>
            <person name="Birren B."/>
            <person name="Collins F.H."/>
        </authorList>
    </citation>
    <scope>NUCLEOTIDE SEQUENCE [LARGE SCALE GENOMIC DNA]</scope>
    <source>
        <strain evidence="7">JHB</strain>
    </source>
</reference>
<feature type="domain" description="C2H2-type" evidence="6">
    <location>
        <begin position="388"/>
        <end position="411"/>
    </location>
</feature>
<dbReference type="eggNOG" id="KOG1721">
    <property type="taxonomic scope" value="Eukaryota"/>
</dbReference>
<evidence type="ECO:0000256" key="2">
    <source>
        <dbReference type="ARBA" id="ARBA00022737"/>
    </source>
</evidence>
<dbReference type="GO" id="GO:0043565">
    <property type="term" value="F:sequence-specific DNA binding"/>
    <property type="evidence" value="ECO:0007669"/>
    <property type="project" value="TreeGrafter"/>
</dbReference>
<dbReference type="InterPro" id="IPR013087">
    <property type="entry name" value="Znf_C2H2_type"/>
</dbReference>
<dbReference type="Pfam" id="PF00096">
    <property type="entry name" value="zf-C2H2"/>
    <property type="match status" value="2"/>
</dbReference>
<sequence length="526" mass="60643">MLPSDNPATYCRLCFVEKNLIPVIPRPDRDGFKHSLMHQISQCIGIQIEPEMDGSLDHDAIIRNSRKGHAFEIVPVKEEHDEPEVMFVDQFEPTATSSSWVNGIEKGVEVAAAFNNQNSDSNDICYEGVTINDVPTCHSGPEHLLVEQISLLIGIQIGPAKDGCSSICWRCAVALEDFQLLRQRSLDHDAIIRNNRKANAFEIIAIKNEPVESEVLLVDPAAVQLEPMEKPDMARFKCEHCPRFFKYRRSLKEHVEVVHLLVYDSDREVSGDERDSESGSDEPPILGGVEYVGEEILPVEIKTEIEDVQLQEYIQSTSDNLFKCSYCPKSFKHGPSLHFHLKSHYDMLPFVCEFCDARFINEKGKHIHKGRYHYENGVRKPAPPRETFECKECNRNFVHRKYLWQHIRYKHPERCLPDGSDPTLVLRGLHDMDVSVLKEELKSLKLNVIEVYKMTRHNKDIKYRDQLYLVHFEKGSTTPSELKAVRAIFNIIVTWERYRPVHRDVMQCSNYLQFGHGGRNCFIKSR</sequence>
<dbReference type="SMART" id="SM00355">
    <property type="entry name" value="ZnF_C2H2"/>
    <property type="match status" value="4"/>
</dbReference>
<dbReference type="PANTHER" id="PTHR24408:SF58">
    <property type="entry name" value="TRANSCRIPTION FACTOR (TFIIIA), PUTATIVE (AFU_ORTHOLOGUE AFUA_1G05150)-RELATED"/>
    <property type="match status" value="1"/>
</dbReference>
<accession>B0W5G4</accession>
<dbReference type="GO" id="GO:0008270">
    <property type="term" value="F:zinc ion binding"/>
    <property type="evidence" value="ECO:0007669"/>
    <property type="project" value="UniProtKB-KW"/>
</dbReference>
<evidence type="ECO:0000313" key="7">
    <source>
        <dbReference type="EMBL" id="EDS35284.1"/>
    </source>
</evidence>
<dbReference type="AlphaFoldDB" id="B0W5G4"/>
<proteinExistence type="predicted"/>
<evidence type="ECO:0000256" key="3">
    <source>
        <dbReference type="ARBA" id="ARBA00022771"/>
    </source>
</evidence>
<evidence type="ECO:0000313" key="9">
    <source>
        <dbReference type="Proteomes" id="UP000002320"/>
    </source>
</evidence>
<dbReference type="PROSITE" id="PS00028">
    <property type="entry name" value="ZINC_FINGER_C2H2_1"/>
    <property type="match status" value="3"/>
</dbReference>
<keyword evidence="9" id="KW-1185">Reference proteome</keyword>
<dbReference type="GO" id="GO:0005634">
    <property type="term" value="C:nucleus"/>
    <property type="evidence" value="ECO:0007669"/>
    <property type="project" value="InterPro"/>
</dbReference>
<protein>
    <submittedName>
        <fullName evidence="7">Transcription factor IIIA</fullName>
    </submittedName>
</protein>